<reference evidence="4" key="1">
    <citation type="journal article" date="2018" name="Nat. Microbiol.">
        <title>Leveraging single-cell genomics to expand the fungal tree of life.</title>
        <authorList>
            <person name="Ahrendt S.R."/>
            <person name="Quandt C.A."/>
            <person name="Ciobanu D."/>
            <person name="Clum A."/>
            <person name="Salamov A."/>
            <person name="Andreopoulos B."/>
            <person name="Cheng J.F."/>
            <person name="Woyke T."/>
            <person name="Pelin A."/>
            <person name="Henrissat B."/>
            <person name="Reynolds N.K."/>
            <person name="Benny G.L."/>
            <person name="Smith M.E."/>
            <person name="James T.Y."/>
            <person name="Grigoriev I.V."/>
        </authorList>
    </citation>
    <scope>NUCLEOTIDE SEQUENCE [LARGE SCALE GENOMIC DNA]</scope>
</reference>
<organism evidence="3 4">
    <name type="scientific">Blyttiomyces helicus</name>
    <dbReference type="NCBI Taxonomy" id="388810"/>
    <lineage>
        <taxon>Eukaryota</taxon>
        <taxon>Fungi</taxon>
        <taxon>Fungi incertae sedis</taxon>
        <taxon>Chytridiomycota</taxon>
        <taxon>Chytridiomycota incertae sedis</taxon>
        <taxon>Chytridiomycetes</taxon>
        <taxon>Chytridiomycetes incertae sedis</taxon>
        <taxon>Blyttiomyces</taxon>
    </lineage>
</organism>
<dbReference type="AlphaFoldDB" id="A0A4P9WBV5"/>
<dbReference type="Proteomes" id="UP000269721">
    <property type="component" value="Unassembled WGS sequence"/>
</dbReference>
<feature type="domain" description="Bacteriophage/plasmid primase P4 C-terminal" evidence="2">
    <location>
        <begin position="91"/>
        <end position="202"/>
    </location>
</feature>
<accession>A0A4P9WBV5</accession>
<feature type="region of interest" description="Disordered" evidence="1">
    <location>
        <begin position="1"/>
        <end position="22"/>
    </location>
</feature>
<proteinExistence type="predicted"/>
<evidence type="ECO:0000313" key="3">
    <source>
        <dbReference type="EMBL" id="RKO88648.1"/>
    </source>
</evidence>
<evidence type="ECO:0000313" key="4">
    <source>
        <dbReference type="Proteomes" id="UP000269721"/>
    </source>
</evidence>
<keyword evidence="4" id="KW-1185">Reference proteome</keyword>
<dbReference type="InterPro" id="IPR014818">
    <property type="entry name" value="Phage/plasmid_primase_P4_C"/>
</dbReference>
<evidence type="ECO:0000256" key="1">
    <source>
        <dbReference type="SAM" id="MobiDB-lite"/>
    </source>
</evidence>
<gene>
    <name evidence="3" type="ORF">BDK51DRAFT_30535</name>
</gene>
<dbReference type="Pfam" id="PF08706">
    <property type="entry name" value="D5_N"/>
    <property type="match status" value="1"/>
</dbReference>
<name>A0A4P9WBV5_9FUNG</name>
<dbReference type="EMBL" id="KZ996579">
    <property type="protein sequence ID" value="RKO88648.1"/>
    <property type="molecule type" value="Genomic_DNA"/>
</dbReference>
<sequence length="202" mass="23562">MQTNSHHVDPNSAPRQVSTVNNYLGDSGASEQKYPRDFGKFDDFPLVKMQHVFGNDIAIAKLCYESFDGTTASVAMFSQQLIKGQYLLIDDKWYFFNGKYWKSHPPPHTFVFQEVVPIYNELQNHYTQDIQIKWLQHLVSDLKNISRQKGFIEELENILKAEENIPSLDDNNNLIPFNNGVFDTKNLLFRSHQWKDFTSRII</sequence>
<protein>
    <recommendedName>
        <fullName evidence="2">Bacteriophage/plasmid primase P4 C-terminal domain-containing protein</fullName>
    </recommendedName>
</protein>
<feature type="compositionally biased region" description="Polar residues" evidence="1">
    <location>
        <begin position="13"/>
        <end position="22"/>
    </location>
</feature>
<evidence type="ECO:0000259" key="2">
    <source>
        <dbReference type="Pfam" id="PF08706"/>
    </source>
</evidence>